<evidence type="ECO:0000313" key="15">
    <source>
        <dbReference type="Proteomes" id="UP000199169"/>
    </source>
</evidence>
<dbReference type="GO" id="GO:0019432">
    <property type="term" value="P:triglyceride biosynthetic process"/>
    <property type="evidence" value="ECO:0007669"/>
    <property type="project" value="UniProtKB-UniPathway"/>
</dbReference>
<sequence>MSSRERISHVDTAWLRMDRPENLMQILGVMLFKGRIDAERFKRTVASRLLRYRRFRQIAMQDSDGAWWVDDPDFDVDAHLRHSLLPAPAGKPELQKFVAEMAATPLNPARPRWEFNLVETAGRNSALVVRIHHAIADGIALIGVINSLTDGQIDAPEDGGLAAGESTAAPAGDHADDDGEADGSDVFWRTIFTPLSDFALTSIRVGGHLWGHYLGLRNDPGTVLDYARVAGAIAQEVSQLALLPADSATRFKGKAGTVKRVSWSEPISLADIKAVGKVLGCSVNDTLLSSVAGALRGYLAARGDPLGAARIRVMVPVNLRPPGDVEELGNRFGLVALELPIGIENPLARLYATRAGMAALKGSHQAMLTFSLLGAAGMAPRFVQDKVLRLLADKTTAVMTNVPGFAQPRFFAGSRIVEQMAWVPQAGDIGMGVSILSYNGRVQFGLITDRNRVDDPERIVARFADEFEKLLWLVLLEPWDRLGFPQVVEEDLSAMSRV</sequence>
<evidence type="ECO:0000256" key="8">
    <source>
        <dbReference type="ARBA" id="ARBA00023098"/>
    </source>
</evidence>
<dbReference type="Pfam" id="PF06974">
    <property type="entry name" value="WS_DGAT_C"/>
    <property type="match status" value="1"/>
</dbReference>
<evidence type="ECO:0000256" key="6">
    <source>
        <dbReference type="ARBA" id="ARBA00022679"/>
    </source>
</evidence>
<evidence type="ECO:0000256" key="5">
    <source>
        <dbReference type="ARBA" id="ARBA00022516"/>
    </source>
</evidence>
<dbReference type="Gene3D" id="3.30.559.10">
    <property type="entry name" value="Chloramphenicol acetyltransferase-like domain"/>
    <property type="match status" value="1"/>
</dbReference>
<evidence type="ECO:0000256" key="4">
    <source>
        <dbReference type="ARBA" id="ARBA00013244"/>
    </source>
</evidence>
<evidence type="ECO:0000256" key="7">
    <source>
        <dbReference type="ARBA" id="ARBA00022798"/>
    </source>
</evidence>
<dbReference type="STRING" id="1860102.ACCAA_300036"/>
<proteinExistence type="inferred from homology"/>
<dbReference type="InterPro" id="IPR014292">
    <property type="entry name" value="Acyl_transf_WS/DGAT"/>
</dbReference>
<feature type="region of interest" description="Disordered" evidence="11">
    <location>
        <begin position="156"/>
        <end position="180"/>
    </location>
</feature>
<dbReference type="PANTHER" id="PTHR31650">
    <property type="entry name" value="O-ACYLTRANSFERASE (WSD1-LIKE) FAMILY PROTEIN"/>
    <property type="match status" value="1"/>
</dbReference>
<keyword evidence="8" id="KW-0443">Lipid metabolism</keyword>
<evidence type="ECO:0000256" key="9">
    <source>
        <dbReference type="ARBA" id="ARBA00023315"/>
    </source>
</evidence>
<feature type="domain" description="O-acyltransferase WSD1-like N-terminal" evidence="12">
    <location>
        <begin position="8"/>
        <end position="286"/>
    </location>
</feature>
<dbReference type="RefSeq" id="WP_186407006.1">
    <property type="nucleotide sequence ID" value="NZ_FLQX01000106.1"/>
</dbReference>
<dbReference type="SUPFAM" id="SSF52777">
    <property type="entry name" value="CoA-dependent acyltransferases"/>
    <property type="match status" value="2"/>
</dbReference>
<gene>
    <name evidence="14" type="ORF">ACCAA_300036</name>
</gene>
<dbReference type="GO" id="GO:0006071">
    <property type="term" value="P:glycerol metabolic process"/>
    <property type="evidence" value="ECO:0007669"/>
    <property type="project" value="UniProtKB-KW"/>
</dbReference>
<dbReference type="GO" id="GO:0004144">
    <property type="term" value="F:diacylglycerol O-acyltransferase activity"/>
    <property type="evidence" value="ECO:0007669"/>
    <property type="project" value="UniProtKB-EC"/>
</dbReference>
<evidence type="ECO:0000256" key="11">
    <source>
        <dbReference type="SAM" id="MobiDB-lite"/>
    </source>
</evidence>
<dbReference type="PANTHER" id="PTHR31650:SF1">
    <property type="entry name" value="WAX ESTER SYNTHASE_DIACYLGLYCEROL ACYLTRANSFERASE 4-RELATED"/>
    <property type="match status" value="1"/>
</dbReference>
<evidence type="ECO:0000259" key="12">
    <source>
        <dbReference type="Pfam" id="PF03007"/>
    </source>
</evidence>
<dbReference type="InterPro" id="IPR004255">
    <property type="entry name" value="O-acyltransferase_WSD1_N"/>
</dbReference>
<dbReference type="EMBL" id="FLQX01000106">
    <property type="protein sequence ID" value="SBT06179.1"/>
    <property type="molecule type" value="Genomic_DNA"/>
</dbReference>
<evidence type="ECO:0000256" key="3">
    <source>
        <dbReference type="ARBA" id="ARBA00009587"/>
    </source>
</evidence>
<accession>A0A1A8XLX9</accession>
<keyword evidence="15" id="KW-1185">Reference proteome</keyword>
<keyword evidence="7" id="KW-0319">Glycerol metabolism</keyword>
<dbReference type="GO" id="GO:0005886">
    <property type="term" value="C:plasma membrane"/>
    <property type="evidence" value="ECO:0007669"/>
    <property type="project" value="TreeGrafter"/>
</dbReference>
<evidence type="ECO:0000259" key="13">
    <source>
        <dbReference type="Pfam" id="PF06974"/>
    </source>
</evidence>
<dbReference type="Pfam" id="PF03007">
    <property type="entry name" value="WS_DGAT_cat"/>
    <property type="match status" value="1"/>
</dbReference>
<evidence type="ECO:0000256" key="1">
    <source>
        <dbReference type="ARBA" id="ARBA00004771"/>
    </source>
</evidence>
<reference evidence="14 15" key="1">
    <citation type="submission" date="2016-06" db="EMBL/GenBank/DDBJ databases">
        <authorList>
            <person name="Kjaerup R.B."/>
            <person name="Dalgaard T.S."/>
            <person name="Juul-Madsen H.R."/>
        </authorList>
    </citation>
    <scope>NUCLEOTIDE SEQUENCE [LARGE SCALE GENOMIC DNA]</scope>
    <source>
        <strain evidence="14">3</strain>
    </source>
</reference>
<keyword evidence="9 14" id="KW-0012">Acyltransferase</keyword>
<name>A0A1A8XLX9_9PROT</name>
<dbReference type="EC" id="2.3.1.20" evidence="4"/>
<comment type="pathway">
    <text evidence="1">Glycerolipid metabolism; triacylglycerol biosynthesis.</text>
</comment>
<feature type="domain" description="O-acyltransferase WSD1 C-terminal" evidence="13">
    <location>
        <begin position="329"/>
        <end position="470"/>
    </location>
</feature>
<evidence type="ECO:0000256" key="10">
    <source>
        <dbReference type="ARBA" id="ARBA00048109"/>
    </source>
</evidence>
<dbReference type="InterPro" id="IPR009721">
    <property type="entry name" value="O-acyltransferase_WSD1_C"/>
</dbReference>
<keyword evidence="6 14" id="KW-0808">Transferase</keyword>
<dbReference type="NCBIfam" id="TIGR02946">
    <property type="entry name" value="acyl_WS_DGAT"/>
    <property type="match status" value="1"/>
</dbReference>
<comment type="similarity">
    <text evidence="3">Belongs to the long-chain O-acyltransferase family.</text>
</comment>
<dbReference type="Proteomes" id="UP000199169">
    <property type="component" value="Unassembled WGS sequence"/>
</dbReference>
<evidence type="ECO:0000313" key="14">
    <source>
        <dbReference type="EMBL" id="SBT06179.1"/>
    </source>
</evidence>
<comment type="pathway">
    <text evidence="2">Lipid metabolism.</text>
</comment>
<comment type="catalytic activity">
    <reaction evidence="10">
        <text>an acyl-CoA + a 1,2-diacyl-sn-glycerol = a triacyl-sn-glycerol + CoA</text>
        <dbReference type="Rhea" id="RHEA:10868"/>
        <dbReference type="ChEBI" id="CHEBI:17815"/>
        <dbReference type="ChEBI" id="CHEBI:57287"/>
        <dbReference type="ChEBI" id="CHEBI:58342"/>
        <dbReference type="ChEBI" id="CHEBI:64615"/>
        <dbReference type="EC" id="2.3.1.20"/>
    </reaction>
</comment>
<keyword evidence="5" id="KW-0444">Lipid biosynthesis</keyword>
<dbReference type="InterPro" id="IPR023213">
    <property type="entry name" value="CAT-like_dom_sf"/>
</dbReference>
<dbReference type="AlphaFoldDB" id="A0A1A8XLX9"/>
<evidence type="ECO:0000256" key="2">
    <source>
        <dbReference type="ARBA" id="ARBA00005189"/>
    </source>
</evidence>
<dbReference type="UniPathway" id="UPA00282"/>
<protein>
    <recommendedName>
        <fullName evidence="4">diacylglycerol O-acyltransferase</fullName>
        <ecNumber evidence="4">2.3.1.20</ecNumber>
    </recommendedName>
</protein>
<dbReference type="InterPro" id="IPR045034">
    <property type="entry name" value="O-acyltransferase_WSD1-like"/>
</dbReference>
<organism evidence="14 15">
    <name type="scientific">Candidatus Accumulibacter aalborgensis</name>
    <dbReference type="NCBI Taxonomy" id="1860102"/>
    <lineage>
        <taxon>Bacteria</taxon>
        <taxon>Pseudomonadati</taxon>
        <taxon>Pseudomonadota</taxon>
        <taxon>Betaproteobacteria</taxon>
        <taxon>Candidatus Accumulibacter</taxon>
    </lineage>
</organism>